<comment type="caution">
    <text evidence="3">The sequence shown here is derived from an EMBL/GenBank/DDBJ whole genome shotgun (WGS) entry which is preliminary data.</text>
</comment>
<sequence>MLKGWISWAKRCRLEPFRRLATTLKERLPGVVRGMLDGRSNAYVEAMNGMLQQTKRAARGFRTVKNFVAIAYLRMSRLKHLPQNPLRPAASRDQGIKRYRAGRQVPLKTA</sequence>
<accession>A0A242MW21</accession>
<evidence type="ECO:0000256" key="1">
    <source>
        <dbReference type="SAM" id="MobiDB-lite"/>
    </source>
</evidence>
<dbReference type="Pfam" id="PF01610">
    <property type="entry name" value="DDE_Tnp_ISL3"/>
    <property type="match status" value="1"/>
</dbReference>
<dbReference type="InterPro" id="IPR002560">
    <property type="entry name" value="Transposase_DDE"/>
</dbReference>
<dbReference type="Proteomes" id="UP000194546">
    <property type="component" value="Unassembled WGS sequence"/>
</dbReference>
<proteinExistence type="predicted"/>
<dbReference type="EMBL" id="NBTY01000071">
    <property type="protein sequence ID" value="OTP75640.1"/>
    <property type="molecule type" value="Genomic_DNA"/>
</dbReference>
<name>A0A242MW21_CABSO</name>
<feature type="region of interest" description="Disordered" evidence="1">
    <location>
        <begin position="83"/>
        <end position="110"/>
    </location>
</feature>
<reference evidence="3 4" key="1">
    <citation type="submission" date="2017-03" db="EMBL/GenBank/DDBJ databases">
        <title>Genome analysis of strain PAMC 26510.</title>
        <authorList>
            <person name="Oh H.-M."/>
            <person name="Yang J.-A."/>
        </authorList>
    </citation>
    <scope>NUCLEOTIDE SEQUENCE [LARGE SCALE GENOMIC DNA]</scope>
    <source>
        <strain evidence="3 4">PAMC 26510</strain>
    </source>
</reference>
<evidence type="ECO:0000259" key="2">
    <source>
        <dbReference type="Pfam" id="PF01610"/>
    </source>
</evidence>
<evidence type="ECO:0000313" key="4">
    <source>
        <dbReference type="Proteomes" id="UP000194546"/>
    </source>
</evidence>
<organism evidence="3 4">
    <name type="scientific">Caballeronia sordidicola</name>
    <name type="common">Burkholderia sordidicola</name>
    <dbReference type="NCBI Taxonomy" id="196367"/>
    <lineage>
        <taxon>Bacteria</taxon>
        <taxon>Pseudomonadati</taxon>
        <taxon>Pseudomonadota</taxon>
        <taxon>Betaproteobacteria</taxon>
        <taxon>Burkholderiales</taxon>
        <taxon>Burkholderiaceae</taxon>
        <taxon>Caballeronia</taxon>
    </lineage>
</organism>
<evidence type="ECO:0000313" key="3">
    <source>
        <dbReference type="EMBL" id="OTP75640.1"/>
    </source>
</evidence>
<protein>
    <submittedName>
        <fullName evidence="3">Transposase</fullName>
    </submittedName>
</protein>
<gene>
    <name evidence="3" type="ORF">PAMC26510_13225</name>
</gene>
<dbReference type="AlphaFoldDB" id="A0A242MW21"/>
<feature type="domain" description="Transposase IS204/IS1001/IS1096/IS1165 DDE" evidence="2">
    <location>
        <begin position="2"/>
        <end position="69"/>
    </location>
</feature>